<dbReference type="GO" id="GO:0006002">
    <property type="term" value="P:fructose 6-phosphate metabolic process"/>
    <property type="evidence" value="ECO:0007669"/>
    <property type="project" value="TreeGrafter"/>
</dbReference>
<evidence type="ECO:0000256" key="1">
    <source>
        <dbReference type="ARBA" id="ARBA00001031"/>
    </source>
</evidence>
<dbReference type="GO" id="GO:0004360">
    <property type="term" value="F:glutamine-fructose-6-phosphate transaminase (isomerizing) activity"/>
    <property type="evidence" value="ECO:0007669"/>
    <property type="project" value="UniProtKB-EC"/>
</dbReference>
<organism evidence="5 6">
    <name type="scientific">Thermosporothrix hazakensis</name>
    <dbReference type="NCBI Taxonomy" id="644383"/>
    <lineage>
        <taxon>Bacteria</taxon>
        <taxon>Bacillati</taxon>
        <taxon>Chloroflexota</taxon>
        <taxon>Ktedonobacteria</taxon>
        <taxon>Ktedonobacterales</taxon>
        <taxon>Thermosporotrichaceae</taxon>
        <taxon>Thermosporothrix</taxon>
    </lineage>
</organism>
<keyword evidence="5" id="KW-0032">Aminotransferase</keyword>
<dbReference type="GO" id="GO:0097367">
    <property type="term" value="F:carbohydrate derivative binding"/>
    <property type="evidence" value="ECO:0007669"/>
    <property type="project" value="InterPro"/>
</dbReference>
<dbReference type="OrthoDB" id="147808at2"/>
<dbReference type="EMBL" id="QKUF01000018">
    <property type="protein sequence ID" value="PZW25454.1"/>
    <property type="molecule type" value="Genomic_DNA"/>
</dbReference>
<dbReference type="GO" id="GO:0006047">
    <property type="term" value="P:UDP-N-acetylglucosamine metabolic process"/>
    <property type="evidence" value="ECO:0007669"/>
    <property type="project" value="TreeGrafter"/>
</dbReference>
<dbReference type="Proteomes" id="UP000248806">
    <property type="component" value="Unassembled WGS sequence"/>
</dbReference>
<sequence length="338" mass="36675">MHYFALDEQIASQPAAVQAVLQRLASPSKLLDPARPLILVGIGTSYHACRVAAYWVDALSQGKQCARVYSAHEFALSIPVSAEDQVVVVSHRGTKTYPLKALERAHQAGAYTIIVTSEETPPPPSVDLILPTCPGERSSTHTVSYLSALAVLATLVTHYTNATKTSWYSALQRIPEAIEQTLQFPAPVTVAEQLAHCYPILVAGYGIDAITAEEAALKLKEGTYIWAEGFELENVLHGPPAAFHEKLGALCITSALDDGGRMQELYHEVKELGGTAFTCGTQEADLLFAPVEQLLRPFVAIVPLQRLVAEIARICQSNPDTIHIDVEPWKTAMGRVTL</sequence>
<dbReference type="InterPro" id="IPR001347">
    <property type="entry name" value="SIS_dom"/>
</dbReference>
<proteinExistence type="predicted"/>
<comment type="caution">
    <text evidence="5">The sequence shown here is derived from an EMBL/GenBank/DDBJ whole genome shotgun (WGS) entry which is preliminary data.</text>
</comment>
<evidence type="ECO:0000259" key="4">
    <source>
        <dbReference type="PROSITE" id="PS51464"/>
    </source>
</evidence>
<evidence type="ECO:0000313" key="5">
    <source>
        <dbReference type="EMBL" id="PZW25454.1"/>
    </source>
</evidence>
<accession>A0A326U2F3</accession>
<dbReference type="InterPro" id="IPR046348">
    <property type="entry name" value="SIS_dom_sf"/>
</dbReference>
<dbReference type="AlphaFoldDB" id="A0A326U2F3"/>
<keyword evidence="5" id="KW-0808">Transferase</keyword>
<feature type="domain" description="SIS" evidence="4">
    <location>
        <begin position="26"/>
        <end position="165"/>
    </location>
</feature>
<dbReference type="InterPro" id="IPR035490">
    <property type="entry name" value="GlmS/FrlB_SIS"/>
</dbReference>
<comment type="catalytic activity">
    <reaction evidence="1">
        <text>D-fructose 6-phosphate + L-glutamine = D-glucosamine 6-phosphate + L-glutamate</text>
        <dbReference type="Rhea" id="RHEA:13237"/>
        <dbReference type="ChEBI" id="CHEBI:29985"/>
        <dbReference type="ChEBI" id="CHEBI:58359"/>
        <dbReference type="ChEBI" id="CHEBI:58725"/>
        <dbReference type="ChEBI" id="CHEBI:61527"/>
        <dbReference type="EC" id="2.6.1.16"/>
    </reaction>
</comment>
<reference evidence="5 6" key="1">
    <citation type="submission" date="2018-06" db="EMBL/GenBank/DDBJ databases">
        <title>Genomic Encyclopedia of Archaeal and Bacterial Type Strains, Phase II (KMG-II): from individual species to whole genera.</title>
        <authorList>
            <person name="Goeker M."/>
        </authorList>
    </citation>
    <scope>NUCLEOTIDE SEQUENCE [LARGE SCALE GENOMIC DNA]</scope>
    <source>
        <strain evidence="5 6">ATCC BAA-1881</strain>
    </source>
</reference>
<gene>
    <name evidence="5" type="ORF">EI42_04298</name>
</gene>
<evidence type="ECO:0000256" key="2">
    <source>
        <dbReference type="ARBA" id="ARBA00012916"/>
    </source>
</evidence>
<dbReference type="PANTHER" id="PTHR10937">
    <property type="entry name" value="GLUCOSAMINE--FRUCTOSE-6-PHOSPHATE AMINOTRANSFERASE, ISOMERIZING"/>
    <property type="match status" value="1"/>
</dbReference>
<dbReference type="Pfam" id="PF01380">
    <property type="entry name" value="SIS"/>
    <property type="match status" value="1"/>
</dbReference>
<name>A0A326U2F3_THEHA</name>
<dbReference type="PROSITE" id="PS51464">
    <property type="entry name" value="SIS"/>
    <property type="match status" value="1"/>
</dbReference>
<evidence type="ECO:0000256" key="3">
    <source>
        <dbReference type="ARBA" id="ARBA00016090"/>
    </source>
</evidence>
<protein>
    <recommendedName>
        <fullName evidence="3">Glutamine--fructose-6-phosphate aminotransferase [isomerizing]</fullName>
        <ecNumber evidence="2">2.6.1.16</ecNumber>
    </recommendedName>
</protein>
<keyword evidence="6" id="KW-1185">Reference proteome</keyword>
<dbReference type="Gene3D" id="3.40.50.10490">
    <property type="entry name" value="Glucose-6-phosphate isomerase like protein, domain 1"/>
    <property type="match status" value="2"/>
</dbReference>
<dbReference type="PANTHER" id="PTHR10937:SF0">
    <property type="entry name" value="GLUTAMINE--FRUCTOSE-6-PHOSPHATE TRANSAMINASE (ISOMERIZING)"/>
    <property type="match status" value="1"/>
</dbReference>
<evidence type="ECO:0000313" key="6">
    <source>
        <dbReference type="Proteomes" id="UP000248806"/>
    </source>
</evidence>
<dbReference type="EC" id="2.6.1.16" evidence="2"/>
<dbReference type="SUPFAM" id="SSF53697">
    <property type="entry name" value="SIS domain"/>
    <property type="match status" value="1"/>
</dbReference>
<dbReference type="CDD" id="cd05009">
    <property type="entry name" value="SIS_GlmS_GlmD_2"/>
    <property type="match status" value="1"/>
</dbReference>
<dbReference type="RefSeq" id="WP_111324634.1">
    <property type="nucleotide sequence ID" value="NZ_BIFX01000001.1"/>
</dbReference>
<dbReference type="GO" id="GO:0006487">
    <property type="term" value="P:protein N-linked glycosylation"/>
    <property type="evidence" value="ECO:0007669"/>
    <property type="project" value="TreeGrafter"/>
</dbReference>